<feature type="transmembrane region" description="Helical" evidence="2">
    <location>
        <begin position="112"/>
        <end position="134"/>
    </location>
</feature>
<feature type="transmembrane region" description="Helical" evidence="2">
    <location>
        <begin position="245"/>
        <end position="267"/>
    </location>
</feature>
<feature type="transmembrane region" description="Helical" evidence="2">
    <location>
        <begin position="433"/>
        <end position="449"/>
    </location>
</feature>
<organism evidence="3 4">
    <name type="scientific">Legionella oakridgensis</name>
    <dbReference type="NCBI Taxonomy" id="29423"/>
    <lineage>
        <taxon>Bacteria</taxon>
        <taxon>Pseudomonadati</taxon>
        <taxon>Pseudomonadota</taxon>
        <taxon>Gammaproteobacteria</taxon>
        <taxon>Legionellales</taxon>
        <taxon>Legionellaceae</taxon>
        <taxon>Legionella</taxon>
    </lineage>
</organism>
<keyword evidence="2" id="KW-1133">Transmembrane helix</keyword>
<feature type="transmembrane region" description="Helical" evidence="2">
    <location>
        <begin position="12"/>
        <end position="32"/>
    </location>
</feature>
<dbReference type="GO" id="GO:0006596">
    <property type="term" value="P:polyamine biosynthetic process"/>
    <property type="evidence" value="ECO:0007669"/>
    <property type="project" value="UniProtKB-KW"/>
</dbReference>
<feature type="transmembrane region" description="Helical" evidence="2">
    <location>
        <begin position="361"/>
        <end position="379"/>
    </location>
</feature>
<feature type="transmembrane region" description="Helical" evidence="2">
    <location>
        <begin position="178"/>
        <end position="197"/>
    </location>
</feature>
<keyword evidence="2" id="KW-0812">Transmembrane</keyword>
<evidence type="ECO:0000256" key="1">
    <source>
        <dbReference type="ARBA" id="ARBA00023115"/>
    </source>
</evidence>
<dbReference type="InterPro" id="IPR029063">
    <property type="entry name" value="SAM-dependent_MTases_sf"/>
</dbReference>
<dbReference type="PANTHER" id="PTHR43317">
    <property type="entry name" value="THERMOSPERMINE SYNTHASE ACAULIS5"/>
    <property type="match status" value="1"/>
</dbReference>
<keyword evidence="2" id="KW-0472">Membrane</keyword>
<reference evidence="3 4" key="1">
    <citation type="submission" date="2015-11" db="EMBL/GenBank/DDBJ databases">
        <title>Genomic analysis of 38 Legionella species identifies large and diverse effector repertoires.</title>
        <authorList>
            <person name="Burstein D."/>
            <person name="Amaro F."/>
            <person name="Zusman T."/>
            <person name="Lifshitz Z."/>
            <person name="Cohen O."/>
            <person name="Gilbert J.A."/>
            <person name="Pupko T."/>
            <person name="Shuman H.A."/>
            <person name="Segal G."/>
        </authorList>
    </citation>
    <scope>NUCLEOTIDE SEQUENCE [LARGE SCALE GENOMIC DNA]</scope>
    <source>
        <strain evidence="3 4">Oak Ridge-10</strain>
    </source>
</reference>
<protein>
    <submittedName>
        <fullName evidence="3">Spermidine synthase</fullName>
    </submittedName>
</protein>
<dbReference type="RefSeq" id="WP_058388885.1">
    <property type="nucleotide sequence ID" value="NZ_LCUA01000002.1"/>
</dbReference>
<feature type="transmembrane region" description="Helical" evidence="2">
    <location>
        <begin position="384"/>
        <end position="400"/>
    </location>
</feature>
<dbReference type="Pfam" id="PF01564">
    <property type="entry name" value="Spermine_synth"/>
    <property type="match status" value="1"/>
</dbReference>
<evidence type="ECO:0000313" key="4">
    <source>
        <dbReference type="Proteomes" id="UP000054858"/>
    </source>
</evidence>
<sequence length="712" mass="80920">MSKNYAWVQQLLFPLSLFLSASLLFVIQPMVAKVLLPYYGGTPAVWTVCMLFFQALLLFAYAYAWFLSQLKNTTIWRFIHLTVCLLSFYFLPLHLSSPSAEGSPEITILKTLLLQLSLPLLVIGASAPLLQYAFSQTNNKTRKDPYYLYAASNAGSLLALLSYPWLIERFSKVSEQFHGWNIFYLVYLCLVAGLLLVPNYQSMTQVTEAPPKLVWKQMAHWVFLSFVPCSLMLGVTFYITKDVAATPLFWVLPLALYLLSFVVTFARKPWISYDWTAKHILYFLVFPVLGFIIGVQEISVEQLILAHLLGFFMLALFCHGQLAHVRPPVLQLTTFYFCLALGGVLAGLFNGLLAPKLFADAYEYPLVMLLALLCIPISVQKRGWPIATMVFLMLLIQYWLPETGLFRWIKIHHILEILALIILLLWHKSKLDLFISMLILFAFIFIPQFKSSTILSQQRNFYGIKQVFSQAGATVLMSQSTIHGFQFRDEQSNAGTRAYYGAIFPVVQQMQAASSSLNTMIIGLGTGIMACQFRKQDKVTMVEIDEQVINIAQNPHFFTYLRDCLPQISLMQTDGRLAVAQAKDETYDLLVMDAFNSDSIPAHLLTSEAFNLYQKKIKKNGVILVNISNRHLDVLPVLTAAGRQIDMVVLHKHQSGVGRLGQLSSDWVLLTQNEALAKQVMLHDNWRFVADTKSVLWTDDYTNIVPLLKFRW</sequence>
<comment type="caution">
    <text evidence="3">The sequence shown here is derived from an EMBL/GenBank/DDBJ whole genome shotgun (WGS) entry which is preliminary data.</text>
</comment>
<evidence type="ECO:0000256" key="2">
    <source>
        <dbReference type="SAM" id="Phobius"/>
    </source>
</evidence>
<feature type="transmembrane region" description="Helical" evidence="2">
    <location>
        <begin position="146"/>
        <end position="166"/>
    </location>
</feature>
<evidence type="ECO:0000313" key="3">
    <source>
        <dbReference type="EMBL" id="KTD37802.1"/>
    </source>
</evidence>
<gene>
    <name evidence="3" type="ORF">Loak_1478</name>
</gene>
<dbReference type="PATRIC" id="fig|29423.5.peg.1551"/>
<feature type="transmembrane region" description="Helical" evidence="2">
    <location>
        <begin position="74"/>
        <end position="92"/>
    </location>
</feature>
<dbReference type="PANTHER" id="PTHR43317:SF1">
    <property type="entry name" value="THERMOSPERMINE SYNTHASE ACAULIS5"/>
    <property type="match status" value="1"/>
</dbReference>
<accession>A0A0W0WZR6</accession>
<dbReference type="EMBL" id="LNYP01000029">
    <property type="protein sequence ID" value="KTD37802.1"/>
    <property type="molecule type" value="Genomic_DNA"/>
</dbReference>
<keyword evidence="1" id="KW-0620">Polyamine biosynthesis</keyword>
<feature type="transmembrane region" description="Helical" evidence="2">
    <location>
        <begin position="218"/>
        <end position="239"/>
    </location>
</feature>
<feature type="transmembrane region" description="Helical" evidence="2">
    <location>
        <begin position="304"/>
        <end position="323"/>
    </location>
</feature>
<feature type="transmembrane region" description="Helical" evidence="2">
    <location>
        <begin position="335"/>
        <end position="355"/>
    </location>
</feature>
<name>A0A0W0WZR6_9GAMM</name>
<dbReference type="SUPFAM" id="SSF53335">
    <property type="entry name" value="S-adenosyl-L-methionine-dependent methyltransferases"/>
    <property type="match status" value="1"/>
</dbReference>
<dbReference type="NCBIfam" id="NF037959">
    <property type="entry name" value="MFS_SpdSyn"/>
    <property type="match status" value="1"/>
</dbReference>
<feature type="transmembrane region" description="Helical" evidence="2">
    <location>
        <begin position="406"/>
        <end position="426"/>
    </location>
</feature>
<feature type="transmembrane region" description="Helical" evidence="2">
    <location>
        <begin position="279"/>
        <end position="298"/>
    </location>
</feature>
<dbReference type="Gene3D" id="3.40.50.150">
    <property type="entry name" value="Vaccinia Virus protein VP39"/>
    <property type="match status" value="1"/>
</dbReference>
<proteinExistence type="predicted"/>
<dbReference type="Proteomes" id="UP000054858">
    <property type="component" value="Unassembled WGS sequence"/>
</dbReference>
<feature type="transmembrane region" description="Helical" evidence="2">
    <location>
        <begin position="44"/>
        <end position="67"/>
    </location>
</feature>
<dbReference type="AlphaFoldDB" id="A0A0W0WZR6"/>